<evidence type="ECO:0000313" key="2">
    <source>
        <dbReference type="EMBL" id="GBB98813.1"/>
    </source>
</evidence>
<sequence>MPAQNRLKLKILSKAFGTYILKILETIETLSMNFVVRGTSELFSFLRDTLKLILDFSYKLYMNFMSRSLISFVFQRLVEDFRYKFVTLWSGTFLFIIIRMNSSLIFLFFVHIHNYGDDGGDGSGSIGSSNVGIGGGGVGVVGGGGGSGGG</sequence>
<keyword evidence="1" id="KW-0472">Membrane</keyword>
<dbReference type="AlphaFoldDB" id="A0A2Z6R9K6"/>
<keyword evidence="1" id="KW-1133">Transmembrane helix</keyword>
<accession>A0A2Z6R9K6</accession>
<dbReference type="EMBL" id="BEXD01002591">
    <property type="protein sequence ID" value="GBB98813.1"/>
    <property type="molecule type" value="Genomic_DNA"/>
</dbReference>
<proteinExistence type="predicted"/>
<dbReference type="Proteomes" id="UP000247702">
    <property type="component" value="Unassembled WGS sequence"/>
</dbReference>
<reference evidence="2 3" key="1">
    <citation type="submission" date="2017-11" db="EMBL/GenBank/DDBJ databases">
        <title>The genome of Rhizophagus clarus HR1 reveals common genetic basis of auxotrophy among arbuscular mycorrhizal fungi.</title>
        <authorList>
            <person name="Kobayashi Y."/>
        </authorList>
    </citation>
    <scope>NUCLEOTIDE SEQUENCE [LARGE SCALE GENOMIC DNA]</scope>
    <source>
        <strain evidence="2 3">HR1</strain>
    </source>
</reference>
<comment type="caution">
    <text evidence="2">The sequence shown here is derived from an EMBL/GenBank/DDBJ whole genome shotgun (WGS) entry which is preliminary data.</text>
</comment>
<gene>
    <name evidence="2" type="ORF">RclHR1_03330010</name>
</gene>
<evidence type="ECO:0000313" key="3">
    <source>
        <dbReference type="Proteomes" id="UP000247702"/>
    </source>
</evidence>
<keyword evidence="3" id="KW-1185">Reference proteome</keyword>
<evidence type="ECO:0000256" key="1">
    <source>
        <dbReference type="SAM" id="Phobius"/>
    </source>
</evidence>
<organism evidence="2 3">
    <name type="scientific">Rhizophagus clarus</name>
    <dbReference type="NCBI Taxonomy" id="94130"/>
    <lineage>
        <taxon>Eukaryota</taxon>
        <taxon>Fungi</taxon>
        <taxon>Fungi incertae sedis</taxon>
        <taxon>Mucoromycota</taxon>
        <taxon>Glomeromycotina</taxon>
        <taxon>Glomeromycetes</taxon>
        <taxon>Glomerales</taxon>
        <taxon>Glomeraceae</taxon>
        <taxon>Rhizophagus</taxon>
    </lineage>
</organism>
<keyword evidence="1" id="KW-0812">Transmembrane</keyword>
<feature type="transmembrane region" description="Helical" evidence="1">
    <location>
        <begin position="86"/>
        <end position="112"/>
    </location>
</feature>
<protein>
    <submittedName>
        <fullName evidence="2">Uncharacterized protein</fullName>
    </submittedName>
</protein>
<name>A0A2Z6R9K6_9GLOM</name>